<comment type="similarity">
    <text evidence="1 3">Belongs to the short-chain dehydrogenases/reductases (SDR) family.</text>
</comment>
<dbReference type="InterPro" id="IPR002347">
    <property type="entry name" value="SDR_fam"/>
</dbReference>
<dbReference type="KEGG" id="doe:DENOEST_0410"/>
<gene>
    <name evidence="4" type="ORF">DENOEST_0410</name>
</gene>
<accession>A0A6S6XS75</accession>
<dbReference type="Pfam" id="PF00106">
    <property type="entry name" value="adh_short"/>
    <property type="match status" value="1"/>
</dbReference>
<evidence type="ECO:0000256" key="2">
    <source>
        <dbReference type="ARBA" id="ARBA00023002"/>
    </source>
</evidence>
<evidence type="ECO:0000256" key="3">
    <source>
        <dbReference type="RuleBase" id="RU000363"/>
    </source>
</evidence>
<dbReference type="GO" id="GO:0016491">
    <property type="term" value="F:oxidoreductase activity"/>
    <property type="evidence" value="ECO:0007669"/>
    <property type="project" value="UniProtKB-KW"/>
</dbReference>
<dbReference type="PRINTS" id="PR00080">
    <property type="entry name" value="SDRFAMILY"/>
</dbReference>
<dbReference type="InterPro" id="IPR036291">
    <property type="entry name" value="NAD(P)-bd_dom_sf"/>
</dbReference>
<dbReference type="PANTHER" id="PTHR43639:SF1">
    <property type="entry name" value="SHORT-CHAIN DEHYDROGENASE_REDUCTASE FAMILY PROTEIN"/>
    <property type="match status" value="1"/>
</dbReference>
<evidence type="ECO:0000256" key="1">
    <source>
        <dbReference type="ARBA" id="ARBA00006484"/>
    </source>
</evidence>
<keyword evidence="2" id="KW-0560">Oxidoreductase</keyword>
<dbReference type="SUPFAM" id="SSF51735">
    <property type="entry name" value="NAD(P)-binding Rossmann-fold domains"/>
    <property type="match status" value="1"/>
</dbReference>
<dbReference type="PANTHER" id="PTHR43639">
    <property type="entry name" value="OXIDOREDUCTASE, SHORT-CHAIN DEHYDROGENASE/REDUCTASE FAMILY (AFU_ORTHOLOGUE AFUA_5G02870)"/>
    <property type="match status" value="1"/>
</dbReference>
<name>A0A6S6XS75_9PROT</name>
<keyword evidence="5" id="KW-1185">Reference proteome</keyword>
<dbReference type="Gene3D" id="3.40.50.720">
    <property type="entry name" value="NAD(P)-binding Rossmann-like Domain"/>
    <property type="match status" value="1"/>
</dbReference>
<organism evidence="4 5">
    <name type="scientific">Denitratisoma oestradiolicum</name>
    <dbReference type="NCBI Taxonomy" id="311182"/>
    <lineage>
        <taxon>Bacteria</taxon>
        <taxon>Pseudomonadati</taxon>
        <taxon>Pseudomonadota</taxon>
        <taxon>Betaproteobacteria</taxon>
        <taxon>Nitrosomonadales</taxon>
        <taxon>Sterolibacteriaceae</taxon>
        <taxon>Denitratisoma</taxon>
    </lineage>
</organism>
<dbReference type="OrthoDB" id="9790266at2"/>
<proteinExistence type="inferred from homology"/>
<dbReference type="RefSeq" id="WP_145770505.1">
    <property type="nucleotide sequence ID" value="NZ_LR778301.1"/>
</dbReference>
<dbReference type="AlphaFoldDB" id="A0A6S6XS75"/>
<dbReference type="Proteomes" id="UP000515733">
    <property type="component" value="Chromosome"/>
</dbReference>
<dbReference type="EMBL" id="LR778301">
    <property type="protein sequence ID" value="CAB1367575.1"/>
    <property type="molecule type" value="Genomic_DNA"/>
</dbReference>
<reference evidence="4 5" key="1">
    <citation type="submission" date="2020-03" db="EMBL/GenBank/DDBJ databases">
        <authorList>
            <consortium name="Genoscope - CEA"/>
            <person name="William W."/>
        </authorList>
    </citation>
    <scope>NUCLEOTIDE SEQUENCE [LARGE SCALE GENOMIC DNA]</scope>
    <source>
        <strain evidence="5">DSM 16959</strain>
    </source>
</reference>
<sequence>MHKKLAGKVAIVTGASRGIGAAIAVRLAAEGAKVALVARTVEPGTSKLAGSLKEVADRIRTMGGECICIGANLAKEDQRSHIVSETLAQFGGVDILINNAAWCRYQACHEQKLEDVRKTLEINMVAPLHLTQQCLESMQARGGGWVVNLSSATVNHPQPAPYDFNERYTRFNLKDGPTIYASSKAALERMTAGMAIELARFNIAVNTLAPVEAVASEGAVELGVIDSVAHMEPVEAMAEATLQLCSRPQDQLSGRILLSLELLRELGVAVQGLDGAGPMPGYSL</sequence>
<protein>
    <submittedName>
        <fullName evidence="4">Short-chain dehydrogenase/reductase SDR</fullName>
    </submittedName>
</protein>
<evidence type="ECO:0000313" key="4">
    <source>
        <dbReference type="EMBL" id="CAB1367575.1"/>
    </source>
</evidence>
<dbReference type="PRINTS" id="PR00081">
    <property type="entry name" value="GDHRDH"/>
</dbReference>
<evidence type="ECO:0000313" key="5">
    <source>
        <dbReference type="Proteomes" id="UP000515733"/>
    </source>
</evidence>